<dbReference type="PANTHER" id="PTHR46300">
    <property type="entry name" value="P450, PUTATIVE (EUROFUNG)-RELATED-RELATED"/>
    <property type="match status" value="1"/>
</dbReference>
<keyword evidence="7" id="KW-0503">Monooxygenase</keyword>
<dbReference type="GO" id="GO:0020037">
    <property type="term" value="F:heme binding"/>
    <property type="evidence" value="ECO:0007669"/>
    <property type="project" value="InterPro"/>
</dbReference>
<keyword evidence="6" id="KW-0408">Iron</keyword>
<evidence type="ECO:0000256" key="6">
    <source>
        <dbReference type="ARBA" id="ARBA00023004"/>
    </source>
</evidence>
<dbReference type="Pfam" id="PF00067">
    <property type="entry name" value="p450"/>
    <property type="match status" value="1"/>
</dbReference>
<protein>
    <submittedName>
        <fullName evidence="8">Uncharacterized protein</fullName>
    </submittedName>
</protein>
<name>A0A8S0VSA0_CYCAE</name>
<dbReference type="GO" id="GO:0004497">
    <property type="term" value="F:monooxygenase activity"/>
    <property type="evidence" value="ECO:0007669"/>
    <property type="project" value="UniProtKB-KW"/>
</dbReference>
<comment type="similarity">
    <text evidence="2">Belongs to the cytochrome P450 family.</text>
</comment>
<dbReference type="InterPro" id="IPR036396">
    <property type="entry name" value="Cyt_P450_sf"/>
</dbReference>
<keyword evidence="3" id="KW-0349">Heme</keyword>
<dbReference type="InterPro" id="IPR050364">
    <property type="entry name" value="Cytochrome_P450_fung"/>
</dbReference>
<evidence type="ECO:0000313" key="9">
    <source>
        <dbReference type="Proteomes" id="UP000467700"/>
    </source>
</evidence>
<organism evidence="8 9">
    <name type="scientific">Cyclocybe aegerita</name>
    <name type="common">Black poplar mushroom</name>
    <name type="synonym">Agrocybe aegerita</name>
    <dbReference type="NCBI Taxonomy" id="1973307"/>
    <lineage>
        <taxon>Eukaryota</taxon>
        <taxon>Fungi</taxon>
        <taxon>Dikarya</taxon>
        <taxon>Basidiomycota</taxon>
        <taxon>Agaricomycotina</taxon>
        <taxon>Agaricomycetes</taxon>
        <taxon>Agaricomycetidae</taxon>
        <taxon>Agaricales</taxon>
        <taxon>Agaricineae</taxon>
        <taxon>Bolbitiaceae</taxon>
        <taxon>Cyclocybe</taxon>
    </lineage>
</organism>
<keyword evidence="5" id="KW-0560">Oxidoreductase</keyword>
<dbReference type="PANTHER" id="PTHR46300:SF1">
    <property type="entry name" value="P450, PUTATIVE (EUROFUNG)-RELATED"/>
    <property type="match status" value="1"/>
</dbReference>
<dbReference type="AlphaFoldDB" id="A0A8S0VSA0"/>
<proteinExistence type="inferred from homology"/>
<dbReference type="Proteomes" id="UP000467700">
    <property type="component" value="Unassembled WGS sequence"/>
</dbReference>
<keyword evidence="9" id="KW-1185">Reference proteome</keyword>
<dbReference type="Gene3D" id="1.10.630.10">
    <property type="entry name" value="Cytochrome P450"/>
    <property type="match status" value="1"/>
</dbReference>
<accession>A0A8S0VSA0</accession>
<evidence type="ECO:0000256" key="3">
    <source>
        <dbReference type="ARBA" id="ARBA00022617"/>
    </source>
</evidence>
<comment type="caution">
    <text evidence="8">The sequence shown here is derived from an EMBL/GenBank/DDBJ whole genome shotgun (WGS) entry which is preliminary data.</text>
</comment>
<dbReference type="InterPro" id="IPR001128">
    <property type="entry name" value="Cyt_P450"/>
</dbReference>
<evidence type="ECO:0000313" key="8">
    <source>
        <dbReference type="EMBL" id="CAA7266299.1"/>
    </source>
</evidence>
<evidence type="ECO:0000256" key="1">
    <source>
        <dbReference type="ARBA" id="ARBA00001971"/>
    </source>
</evidence>
<dbReference type="OrthoDB" id="2789670at2759"/>
<dbReference type="GO" id="GO:0016705">
    <property type="term" value="F:oxidoreductase activity, acting on paired donors, with incorporation or reduction of molecular oxygen"/>
    <property type="evidence" value="ECO:0007669"/>
    <property type="project" value="InterPro"/>
</dbReference>
<gene>
    <name evidence="8" type="ORF">AAE3_LOCUS8448</name>
</gene>
<reference evidence="8 9" key="1">
    <citation type="submission" date="2020-01" db="EMBL/GenBank/DDBJ databases">
        <authorList>
            <person name="Gupta K D."/>
        </authorList>
    </citation>
    <scope>NUCLEOTIDE SEQUENCE [LARGE SCALE GENOMIC DNA]</scope>
</reference>
<evidence type="ECO:0000256" key="7">
    <source>
        <dbReference type="ARBA" id="ARBA00023033"/>
    </source>
</evidence>
<comment type="cofactor">
    <cofactor evidence="1">
        <name>heme</name>
        <dbReference type="ChEBI" id="CHEBI:30413"/>
    </cofactor>
</comment>
<evidence type="ECO:0000256" key="4">
    <source>
        <dbReference type="ARBA" id="ARBA00022723"/>
    </source>
</evidence>
<dbReference type="GO" id="GO:0005506">
    <property type="term" value="F:iron ion binding"/>
    <property type="evidence" value="ECO:0007669"/>
    <property type="project" value="InterPro"/>
</dbReference>
<dbReference type="EMBL" id="CACVBS010000053">
    <property type="protein sequence ID" value="CAA7266299.1"/>
    <property type="molecule type" value="Genomic_DNA"/>
</dbReference>
<sequence length="252" mass="27392">MRRDPLLALAEDVTNALALSTAPTVLMVNIIPAHECYAWFPGGGHKKIGAKWSTTLDELVNRPYEWAKEQRKQGTPGPLVTSRLLDETAELTAERQYDINWSAASMSGDAIRKAQKEADAVIGQDRLPTFSDRENLPYTNALVMEIARRHPAAPTAGPDCAKKPERFLGPNPEPDPYDVCFGFGSLSLIYSGPGSTRYGYSIPGDAQVRLVLADTSVFLSCAMSLAVFDITKAAENGEGIAPIHKQMTGSIR</sequence>
<evidence type="ECO:0000256" key="5">
    <source>
        <dbReference type="ARBA" id="ARBA00023002"/>
    </source>
</evidence>
<evidence type="ECO:0000256" key="2">
    <source>
        <dbReference type="ARBA" id="ARBA00010617"/>
    </source>
</evidence>
<keyword evidence="4" id="KW-0479">Metal-binding</keyword>
<dbReference type="SUPFAM" id="SSF48264">
    <property type="entry name" value="Cytochrome P450"/>
    <property type="match status" value="1"/>
</dbReference>